<feature type="region of interest" description="Disordered" evidence="1">
    <location>
        <begin position="305"/>
        <end position="411"/>
    </location>
</feature>
<comment type="caution">
    <text evidence="3">The sequence shown here is derived from an EMBL/GenBank/DDBJ whole genome shotgun (WGS) entry which is preliminary data.</text>
</comment>
<feature type="region of interest" description="Disordered" evidence="1">
    <location>
        <begin position="1"/>
        <end position="274"/>
    </location>
</feature>
<feature type="domain" description="BHLH" evidence="2">
    <location>
        <begin position="405"/>
        <end position="457"/>
    </location>
</feature>
<feature type="compositionally biased region" description="Low complexity" evidence="1">
    <location>
        <begin position="358"/>
        <end position="369"/>
    </location>
</feature>
<organism evidence="3 4">
    <name type="scientific">Dissophora globulifera</name>
    <dbReference type="NCBI Taxonomy" id="979702"/>
    <lineage>
        <taxon>Eukaryota</taxon>
        <taxon>Fungi</taxon>
        <taxon>Fungi incertae sedis</taxon>
        <taxon>Mucoromycota</taxon>
        <taxon>Mortierellomycotina</taxon>
        <taxon>Mortierellomycetes</taxon>
        <taxon>Mortierellales</taxon>
        <taxon>Mortierellaceae</taxon>
        <taxon>Dissophora</taxon>
    </lineage>
</organism>
<dbReference type="EMBL" id="JAAAIP010000319">
    <property type="protein sequence ID" value="KAG0319539.1"/>
    <property type="molecule type" value="Genomic_DNA"/>
</dbReference>
<dbReference type="AlphaFoldDB" id="A0A9P6RI55"/>
<dbReference type="GO" id="GO:0005634">
    <property type="term" value="C:nucleus"/>
    <property type="evidence" value="ECO:0007669"/>
    <property type="project" value="TreeGrafter"/>
</dbReference>
<dbReference type="OrthoDB" id="690068at2759"/>
<feature type="compositionally biased region" description="Low complexity" evidence="1">
    <location>
        <begin position="338"/>
        <end position="352"/>
    </location>
</feature>
<dbReference type="Pfam" id="PF00010">
    <property type="entry name" value="HLH"/>
    <property type="match status" value="1"/>
</dbReference>
<protein>
    <recommendedName>
        <fullName evidence="2">BHLH domain-containing protein</fullName>
    </recommendedName>
</protein>
<dbReference type="PANTHER" id="PTHR47787">
    <property type="entry name" value="CENTROMERE-BINDING PROTEIN 1"/>
    <property type="match status" value="1"/>
</dbReference>
<feature type="compositionally biased region" description="Polar residues" evidence="1">
    <location>
        <begin position="561"/>
        <end position="573"/>
    </location>
</feature>
<reference evidence="3" key="1">
    <citation type="journal article" date="2020" name="Fungal Divers.">
        <title>Resolving the Mortierellaceae phylogeny through synthesis of multi-gene phylogenetics and phylogenomics.</title>
        <authorList>
            <person name="Vandepol N."/>
            <person name="Liber J."/>
            <person name="Desiro A."/>
            <person name="Na H."/>
            <person name="Kennedy M."/>
            <person name="Barry K."/>
            <person name="Grigoriev I.V."/>
            <person name="Miller A.N."/>
            <person name="O'Donnell K."/>
            <person name="Stajich J.E."/>
            <person name="Bonito G."/>
        </authorList>
    </citation>
    <scope>NUCLEOTIDE SEQUENCE</scope>
    <source>
        <strain evidence="3">REB-010B</strain>
    </source>
</reference>
<dbReference type="GO" id="GO:0003700">
    <property type="term" value="F:DNA-binding transcription factor activity"/>
    <property type="evidence" value="ECO:0007669"/>
    <property type="project" value="TreeGrafter"/>
</dbReference>
<feature type="compositionally biased region" description="Low complexity" evidence="1">
    <location>
        <begin position="108"/>
        <end position="127"/>
    </location>
</feature>
<evidence type="ECO:0000313" key="3">
    <source>
        <dbReference type="EMBL" id="KAG0319539.1"/>
    </source>
</evidence>
<feature type="compositionally biased region" description="Polar residues" evidence="1">
    <location>
        <begin position="305"/>
        <end position="317"/>
    </location>
</feature>
<feature type="compositionally biased region" description="Basic and acidic residues" evidence="1">
    <location>
        <begin position="574"/>
        <end position="586"/>
    </location>
</feature>
<feature type="compositionally biased region" description="Polar residues" evidence="1">
    <location>
        <begin position="90"/>
        <end position="107"/>
    </location>
</feature>
<keyword evidence="4" id="KW-1185">Reference proteome</keyword>
<dbReference type="PROSITE" id="PS50888">
    <property type="entry name" value="BHLH"/>
    <property type="match status" value="1"/>
</dbReference>
<dbReference type="Proteomes" id="UP000738325">
    <property type="component" value="Unassembled WGS sequence"/>
</dbReference>
<proteinExistence type="predicted"/>
<dbReference type="SUPFAM" id="SSF47459">
    <property type="entry name" value="HLH, helix-loop-helix DNA-binding domain"/>
    <property type="match status" value="1"/>
</dbReference>
<dbReference type="GO" id="GO:0046983">
    <property type="term" value="F:protein dimerization activity"/>
    <property type="evidence" value="ECO:0007669"/>
    <property type="project" value="InterPro"/>
</dbReference>
<feature type="compositionally biased region" description="Basic and acidic residues" evidence="1">
    <location>
        <begin position="400"/>
        <end position="411"/>
    </location>
</feature>
<feature type="compositionally biased region" description="Low complexity" evidence="1">
    <location>
        <begin position="237"/>
        <end position="247"/>
    </location>
</feature>
<dbReference type="PANTHER" id="PTHR47787:SF1">
    <property type="entry name" value="CENTROMERE-BINDING PROTEIN 1"/>
    <property type="match status" value="1"/>
</dbReference>
<dbReference type="SMART" id="SM00353">
    <property type="entry name" value="HLH"/>
    <property type="match status" value="1"/>
</dbReference>
<dbReference type="Gene3D" id="4.10.280.10">
    <property type="entry name" value="Helix-loop-helix DNA-binding domain"/>
    <property type="match status" value="1"/>
</dbReference>
<name>A0A9P6RI55_9FUNG</name>
<gene>
    <name evidence="3" type="ORF">BGZ99_005025</name>
</gene>
<dbReference type="InterPro" id="IPR036638">
    <property type="entry name" value="HLH_DNA-bd_sf"/>
</dbReference>
<feature type="compositionally biased region" description="Low complexity" evidence="1">
    <location>
        <begin position="196"/>
        <end position="219"/>
    </location>
</feature>
<feature type="compositionally biased region" description="Basic residues" evidence="1">
    <location>
        <begin position="253"/>
        <end position="262"/>
    </location>
</feature>
<dbReference type="InterPro" id="IPR011598">
    <property type="entry name" value="bHLH_dom"/>
</dbReference>
<evidence type="ECO:0000259" key="2">
    <source>
        <dbReference type="PROSITE" id="PS50888"/>
    </source>
</evidence>
<accession>A0A9P6RI55</accession>
<feature type="compositionally biased region" description="Low complexity" evidence="1">
    <location>
        <begin position="533"/>
        <end position="547"/>
    </location>
</feature>
<dbReference type="CDD" id="cd00083">
    <property type="entry name" value="bHLH_SF"/>
    <property type="match status" value="1"/>
</dbReference>
<sequence length="596" mass="63709">MSYTDPDVSSSPSSSPKKATLHFKPIVPSPAPIRPASLLSHSARPLTPDPSPTMNPEDPKIHHPYRDAGSATHASPHDPLAPSKARRLSKSTPAGQQQLPTFSDLNKTASTPYSSMSSPTSGASSSSRALHTLYPNGTPPMSPGHALVSPVSRPHYGITDPSQYSSSSSSGFYQLPPPLQPFIPRQSPHQSPAMQPQSSHSHVYSSSLPPLPSSGHPNSGYSPRSTPHMSPLPSHHYSASSPAVSPLSPYPTPHHHPRHYSSPHHEPLVPKQSIPTMILPASALSSGASSQEFSSRSSFSAILSPTVSDVEMSSLTTGPVRSEPSSPRRRTMPPPHSTPASTSTASLRSSRLQARKGSSSTSAVQSSSSDNITSGTGESSSKTAGSRRRASSNSKQVDQQTRDLMRKVSHSAIERRRRERINDKILQLKHLVPACVDEDHLHKLSILQSTIEYIQHLKAIVPATVANAKIGKATNNNPNNKTTDMLEAMGGSISAKSPLTPLMTTGLSHIYAKGIKVEKRDIRELLEDHSQSLSLSVSSSSSSSSSPSDDDAKDGLLLLATQSSAISPSSQAKRFQEGIRRNSREREDEDSEGDDC</sequence>
<feature type="compositionally biased region" description="Polar residues" evidence="1">
    <location>
        <begin position="370"/>
        <end position="384"/>
    </location>
</feature>
<feature type="region of interest" description="Disordered" evidence="1">
    <location>
        <begin position="533"/>
        <end position="596"/>
    </location>
</feature>
<evidence type="ECO:0000313" key="4">
    <source>
        <dbReference type="Proteomes" id="UP000738325"/>
    </source>
</evidence>
<evidence type="ECO:0000256" key="1">
    <source>
        <dbReference type="SAM" id="MobiDB-lite"/>
    </source>
</evidence>
<feature type="compositionally biased region" description="Acidic residues" evidence="1">
    <location>
        <begin position="587"/>
        <end position="596"/>
    </location>
</feature>
<feature type="compositionally biased region" description="Basic and acidic residues" evidence="1">
    <location>
        <begin position="57"/>
        <end position="66"/>
    </location>
</feature>